<protein>
    <recommendedName>
        <fullName evidence="3">Crp/Fnr family transcriptional regulator</fullName>
    </recommendedName>
</protein>
<dbReference type="AlphaFoldDB" id="A0ABD6THZ3"/>
<evidence type="ECO:0000313" key="1">
    <source>
        <dbReference type="EMBL" id="PHG16048.1"/>
    </source>
</evidence>
<name>A0ABD6THZ3_9BACI</name>
<feature type="non-terminal residue" evidence="1">
    <location>
        <position position="1"/>
    </location>
</feature>
<gene>
    <name evidence="1" type="ORF">COI74_25545</name>
</gene>
<organism evidence="1 2">
    <name type="scientific">Bacillus wiedmannii</name>
    <dbReference type="NCBI Taxonomy" id="1890302"/>
    <lineage>
        <taxon>Bacteria</taxon>
        <taxon>Bacillati</taxon>
        <taxon>Bacillota</taxon>
        <taxon>Bacilli</taxon>
        <taxon>Bacillales</taxon>
        <taxon>Bacillaceae</taxon>
        <taxon>Bacillus</taxon>
        <taxon>Bacillus cereus group</taxon>
    </lineage>
</organism>
<accession>A0ABD6THZ3</accession>
<evidence type="ECO:0008006" key="3">
    <source>
        <dbReference type="Google" id="ProtNLM"/>
    </source>
</evidence>
<evidence type="ECO:0000313" key="2">
    <source>
        <dbReference type="Proteomes" id="UP000225062"/>
    </source>
</evidence>
<comment type="caution">
    <text evidence="1">The sequence shown here is derived from an EMBL/GenBank/DDBJ whole genome shotgun (WGS) entry which is preliminary data.</text>
</comment>
<dbReference type="EMBL" id="NUUI01000082">
    <property type="protein sequence ID" value="PHG16048.1"/>
    <property type="molecule type" value="Genomic_DNA"/>
</dbReference>
<proteinExistence type="predicted"/>
<dbReference type="Proteomes" id="UP000225062">
    <property type="component" value="Unassembled WGS sequence"/>
</dbReference>
<sequence>LSNLIESIERMCYFRFNEVRIIMKFLRVSQVSELTGLHPSSLRRMLVEHATIQKNKSFII</sequence>
<reference evidence="1 2" key="1">
    <citation type="submission" date="2017-09" db="EMBL/GenBank/DDBJ databases">
        <title>Large-scale bioinformatics analysis of Bacillus genomes uncovers conserved roles of natural products in bacterial physiology.</title>
        <authorList>
            <consortium name="Agbiome Team Llc"/>
            <person name="Bleich R.M."/>
            <person name="Grubbs K.J."/>
            <person name="Santa Maria K.C."/>
            <person name="Allen S.E."/>
            <person name="Farag S."/>
            <person name="Shank E.A."/>
            <person name="Bowers A."/>
        </authorList>
    </citation>
    <scope>NUCLEOTIDE SEQUENCE [LARGE SCALE GENOMIC DNA]</scope>
    <source>
        <strain evidence="1 2">AFS032503</strain>
    </source>
</reference>